<protein>
    <recommendedName>
        <fullName evidence="4">Secreted protein</fullName>
    </recommendedName>
</protein>
<organism evidence="2 3">
    <name type="scientific">Streptomyces incanus</name>
    <dbReference type="NCBI Taxonomy" id="887453"/>
    <lineage>
        <taxon>Bacteria</taxon>
        <taxon>Bacillati</taxon>
        <taxon>Actinomycetota</taxon>
        <taxon>Actinomycetes</taxon>
        <taxon>Kitasatosporales</taxon>
        <taxon>Streptomycetaceae</taxon>
        <taxon>Streptomyces</taxon>
    </lineage>
</organism>
<dbReference type="Proteomes" id="UP001596183">
    <property type="component" value="Unassembled WGS sequence"/>
</dbReference>
<gene>
    <name evidence="2" type="ORF">ACFP2V_09355</name>
</gene>
<evidence type="ECO:0000313" key="2">
    <source>
        <dbReference type="EMBL" id="MFC5670310.1"/>
    </source>
</evidence>
<proteinExistence type="predicted"/>
<evidence type="ECO:0008006" key="4">
    <source>
        <dbReference type="Google" id="ProtNLM"/>
    </source>
</evidence>
<comment type="caution">
    <text evidence="2">The sequence shown here is derived from an EMBL/GenBank/DDBJ whole genome shotgun (WGS) entry which is preliminary data.</text>
</comment>
<keyword evidence="1" id="KW-0732">Signal</keyword>
<dbReference type="EMBL" id="JBHSPC010000023">
    <property type="protein sequence ID" value="MFC5670310.1"/>
    <property type="molecule type" value="Genomic_DNA"/>
</dbReference>
<evidence type="ECO:0000256" key="1">
    <source>
        <dbReference type="SAM" id="SignalP"/>
    </source>
</evidence>
<feature type="signal peptide" evidence="1">
    <location>
        <begin position="1"/>
        <end position="26"/>
    </location>
</feature>
<reference evidence="3" key="1">
    <citation type="journal article" date="2019" name="Int. J. Syst. Evol. Microbiol.">
        <title>The Global Catalogue of Microorganisms (GCM) 10K type strain sequencing project: providing services to taxonomists for standard genome sequencing and annotation.</title>
        <authorList>
            <consortium name="The Broad Institute Genomics Platform"/>
            <consortium name="The Broad Institute Genome Sequencing Center for Infectious Disease"/>
            <person name="Wu L."/>
            <person name="Ma J."/>
        </authorList>
    </citation>
    <scope>NUCLEOTIDE SEQUENCE [LARGE SCALE GENOMIC DNA]</scope>
    <source>
        <strain evidence="3">JCM 13852</strain>
    </source>
</reference>
<evidence type="ECO:0000313" key="3">
    <source>
        <dbReference type="Proteomes" id="UP001596183"/>
    </source>
</evidence>
<keyword evidence="3" id="KW-1185">Reference proteome</keyword>
<feature type="chain" id="PRO_5045338573" description="Secreted protein" evidence="1">
    <location>
        <begin position="27"/>
        <end position="92"/>
    </location>
</feature>
<sequence length="92" mass="9413">MMKSLKAAAVLAGSLIAAGMAAPAYAQDIDLASTGLDTGLNTRTAVPFELMPLHDDSSDTENRSNSVFGTAEEAAAVMDQAKPVHGDLGLHA</sequence>
<accession>A0ABW0XK97</accession>
<dbReference type="RefSeq" id="WP_381208333.1">
    <property type="nucleotide sequence ID" value="NZ_JBHSPC010000023.1"/>
</dbReference>
<name>A0ABW0XK97_9ACTN</name>